<protein>
    <submittedName>
        <fullName evidence="2">Uncharacterized protein</fullName>
    </submittedName>
</protein>
<proteinExistence type="predicted"/>
<feature type="region of interest" description="Disordered" evidence="1">
    <location>
        <begin position="103"/>
        <end position="132"/>
    </location>
</feature>
<reference evidence="2" key="1">
    <citation type="submission" date="2025-08" db="UniProtKB">
        <authorList>
            <consortium name="Ensembl"/>
        </authorList>
    </citation>
    <scope>IDENTIFICATION</scope>
</reference>
<organism evidence="2 3">
    <name type="scientific">Nothoprocta perdicaria</name>
    <name type="common">Chilean tinamou</name>
    <name type="synonym">Crypturus perdicarius</name>
    <dbReference type="NCBI Taxonomy" id="30464"/>
    <lineage>
        <taxon>Eukaryota</taxon>
        <taxon>Metazoa</taxon>
        <taxon>Chordata</taxon>
        <taxon>Craniata</taxon>
        <taxon>Vertebrata</taxon>
        <taxon>Euteleostomi</taxon>
        <taxon>Archelosauria</taxon>
        <taxon>Archosauria</taxon>
        <taxon>Dinosauria</taxon>
        <taxon>Saurischia</taxon>
        <taxon>Theropoda</taxon>
        <taxon>Coelurosauria</taxon>
        <taxon>Aves</taxon>
        <taxon>Palaeognathae</taxon>
        <taxon>Tinamiformes</taxon>
        <taxon>Tinamidae</taxon>
        <taxon>Nothoprocta</taxon>
    </lineage>
</organism>
<dbReference type="Proteomes" id="UP000694420">
    <property type="component" value="Unplaced"/>
</dbReference>
<dbReference type="AlphaFoldDB" id="A0A8C7EHZ6"/>
<evidence type="ECO:0000313" key="2">
    <source>
        <dbReference type="Ensembl" id="ENSNPEP00000021687.1"/>
    </source>
</evidence>
<evidence type="ECO:0000313" key="3">
    <source>
        <dbReference type="Proteomes" id="UP000694420"/>
    </source>
</evidence>
<reference evidence="2" key="2">
    <citation type="submission" date="2025-09" db="UniProtKB">
        <authorList>
            <consortium name="Ensembl"/>
        </authorList>
    </citation>
    <scope>IDENTIFICATION</scope>
</reference>
<keyword evidence="3" id="KW-1185">Reference proteome</keyword>
<sequence>MISFNRTRFFKLLSLKIGNFGSMGMKGCCFHQGSSRVNSRVVSASAERCTRAGCLPGSLPFLPPQPRSGASPCWGGAGGAVSCPSPSPAALRPRLDHILSPPPMPLRKSSNPEVSAGPGKPFKFKRQMSEDGRQLRRGSLGGALTGRYLLPNAVGQQLWQPAETSNLVRMRSQALGQSAPSLTASWVSKFFQS</sequence>
<evidence type="ECO:0000256" key="1">
    <source>
        <dbReference type="SAM" id="MobiDB-lite"/>
    </source>
</evidence>
<accession>A0A8C7EHZ6</accession>
<dbReference type="Ensembl" id="ENSNPET00000022243.1">
    <property type="protein sequence ID" value="ENSNPEP00000021687.1"/>
    <property type="gene ID" value="ENSNPEG00000016087.1"/>
</dbReference>
<name>A0A8C7EHZ6_NOTPE</name>